<dbReference type="WBParaSite" id="maker-PairedContig_1984-snap-gene-0.2-mRNA-1">
    <property type="protein sequence ID" value="maker-PairedContig_1984-snap-gene-0.2-mRNA-1"/>
    <property type="gene ID" value="maker-PairedContig_1984-snap-gene-0.2"/>
</dbReference>
<protein>
    <recommendedName>
        <fullName evidence="3">Olfactomedin-like domain-containing protein</fullName>
    </recommendedName>
</protein>
<organism evidence="2">
    <name type="scientific">Wuchereria bancrofti</name>
    <dbReference type="NCBI Taxonomy" id="6293"/>
    <lineage>
        <taxon>Eukaryota</taxon>
        <taxon>Metazoa</taxon>
        <taxon>Ecdysozoa</taxon>
        <taxon>Nematoda</taxon>
        <taxon>Chromadorea</taxon>
        <taxon>Rhabditida</taxon>
        <taxon>Spirurina</taxon>
        <taxon>Spiruromorpha</taxon>
        <taxon>Filarioidea</taxon>
        <taxon>Onchocercidae</taxon>
        <taxon>Wuchereria</taxon>
    </lineage>
</organism>
<feature type="signal peptide" evidence="1">
    <location>
        <begin position="1"/>
        <end position="18"/>
    </location>
</feature>
<proteinExistence type="predicted"/>
<feature type="chain" id="PRO_5009318161" description="Olfactomedin-like domain-containing protein" evidence="1">
    <location>
        <begin position="19"/>
        <end position="508"/>
    </location>
</feature>
<dbReference type="AlphaFoldDB" id="A0A1I8EGL4"/>
<dbReference type="Gene3D" id="2.110.10.10">
    <property type="entry name" value="Hemopexin-like domain"/>
    <property type="match status" value="1"/>
</dbReference>
<evidence type="ECO:0000313" key="2">
    <source>
        <dbReference type="WBParaSite" id="maker-PairedContig_1984-snap-gene-0.2-mRNA-1"/>
    </source>
</evidence>
<accession>A0A1I8EGL4</accession>
<evidence type="ECO:0000256" key="1">
    <source>
        <dbReference type="SAM" id="SignalP"/>
    </source>
</evidence>
<name>A0A1I8EGL4_WUCBA</name>
<sequence>MWLYSATVLTAFTYLVCSSNLFDAKKRHKKDGSHTPSVNYRRRYRLSSADKEEIQIPMKIPKLSRAQKIALIIESGQNPFEKKRKRKEKEILKDLTLISGKIRLRKLRHVRQYPNNAYLLLDDNDGDELQWNLNMYRETVTDKMQKQKQQEEESRRFENSRWEADMELATTTTTTLIKTEWEKIKKSYNGSNNWESSTLWYWDTSTNHPTYWDTSMTSNFWQTSTKEPFWRQNIETVITTTTTTAISPIIDSIAFKTTSAAPVPDVTEEFIWVATPVSSPKSHQPIALPIKSCPHRFDAVTRAFNGRTYVFARDRVYQLWRHDNLHQKASFLVSEMFPKGPRTVTVAYTNNRSGVTVLIEHQTVYRYRWNRKNKVFYLARKSPQTLTKKIPVYPRAGFQWVDGNQVLVEGDNFATYDAYWNVATFSGLTTNYFPQFPRDLIGLTYQNDTFFILYTASNKIQIYDTGKYRVIQEYPIQISEFVGCFNGIQLNHLPQLVEQYNRKMLLPI</sequence>
<reference evidence="2" key="1">
    <citation type="submission" date="2016-11" db="UniProtKB">
        <authorList>
            <consortium name="WormBaseParasite"/>
        </authorList>
    </citation>
    <scope>IDENTIFICATION</scope>
    <source>
        <strain evidence="2">pt0022</strain>
    </source>
</reference>
<dbReference type="SUPFAM" id="SSF50923">
    <property type="entry name" value="Hemopexin-like domain"/>
    <property type="match status" value="1"/>
</dbReference>
<dbReference type="InterPro" id="IPR036375">
    <property type="entry name" value="Hemopexin-like_dom_sf"/>
</dbReference>
<keyword evidence="1" id="KW-0732">Signal</keyword>
<evidence type="ECO:0008006" key="3">
    <source>
        <dbReference type="Google" id="ProtNLM"/>
    </source>
</evidence>